<accession>A0ABU8I3W1</accession>
<keyword evidence="3" id="KW-1185">Reference proteome</keyword>
<keyword evidence="1" id="KW-0732">Signal</keyword>
<dbReference type="Gene3D" id="2.60.40.1120">
    <property type="entry name" value="Carboxypeptidase-like, regulatory domain"/>
    <property type="match status" value="1"/>
</dbReference>
<organism evidence="2 3">
    <name type="scientific">Sphingobacterium tenebrionis</name>
    <dbReference type="NCBI Taxonomy" id="3111775"/>
    <lineage>
        <taxon>Bacteria</taxon>
        <taxon>Pseudomonadati</taxon>
        <taxon>Bacteroidota</taxon>
        <taxon>Sphingobacteriia</taxon>
        <taxon>Sphingobacteriales</taxon>
        <taxon>Sphingobacteriaceae</taxon>
        <taxon>Sphingobacterium</taxon>
    </lineage>
</organism>
<protein>
    <submittedName>
        <fullName evidence="2">Carboxypeptidase-like regulatory domain-containing protein</fullName>
    </submittedName>
</protein>
<evidence type="ECO:0000256" key="1">
    <source>
        <dbReference type="SAM" id="SignalP"/>
    </source>
</evidence>
<evidence type="ECO:0000313" key="2">
    <source>
        <dbReference type="EMBL" id="MEI5984222.1"/>
    </source>
</evidence>
<proteinExistence type="predicted"/>
<dbReference type="SUPFAM" id="SSF49464">
    <property type="entry name" value="Carboxypeptidase regulatory domain-like"/>
    <property type="match status" value="1"/>
</dbReference>
<dbReference type="InterPro" id="IPR008969">
    <property type="entry name" value="CarboxyPept-like_regulatory"/>
</dbReference>
<reference evidence="2 3" key="1">
    <citation type="submission" date="2024-01" db="EMBL/GenBank/DDBJ databases">
        <title>Sphingobacterium tenebrionis sp. nov., a novel endophyte isolated from tenebrio molitor intestines.</title>
        <authorList>
            <person name="Zhang C."/>
        </authorList>
    </citation>
    <scope>NUCLEOTIDE SEQUENCE [LARGE SCALE GENOMIC DNA]</scope>
    <source>
        <strain evidence="2 3">PU5-4</strain>
    </source>
</reference>
<dbReference type="RefSeq" id="WP_099367948.1">
    <property type="nucleotide sequence ID" value="NZ_JAYLLN010000007.1"/>
</dbReference>
<feature type="chain" id="PRO_5045569562" evidence="1">
    <location>
        <begin position="20"/>
        <end position="409"/>
    </location>
</feature>
<dbReference type="Pfam" id="PF13715">
    <property type="entry name" value="CarbopepD_reg_2"/>
    <property type="match status" value="1"/>
</dbReference>
<sequence>MNRFLLLLLLILQLPAAMGQHRLVGTVIHGDTKKPIAGASVYINNSSIGTSTDKSGNFSLHLAQASVYELAVSAMGYHATTVQEQVPQEGKLEISMKERATQIEEVVVTNYVKDGWSKWGRYFTETLVGLGYYADQTKILNPEVVRFRYNQKEKILTASCTAPLIIRNEGLGYEIVYELVRYSSNFTTKFFSYAGNSFFRDIGKGKKKYIQARRDVYDLSFKKFLRETLKGDWEKEGYVVRKSVHKENEVKKQADEKLKAINKEVFEKYNFNFNLYYASQKEVLPSHVEALRAQSRQHESITYLMGIMKPHQIISGRDTALGLVQIDFPDYLYIIYPERFAKSKNPMLKKAASQVTEVFLPNKEGILLDVYGGYFPTNNLVMIGYGVAYAKLGFLLPYDYEEPEKSRNK</sequence>
<comment type="caution">
    <text evidence="2">The sequence shown here is derived from an EMBL/GenBank/DDBJ whole genome shotgun (WGS) entry which is preliminary data.</text>
</comment>
<evidence type="ECO:0000313" key="3">
    <source>
        <dbReference type="Proteomes" id="UP001363035"/>
    </source>
</evidence>
<dbReference type="Proteomes" id="UP001363035">
    <property type="component" value="Unassembled WGS sequence"/>
</dbReference>
<name>A0ABU8I3W1_9SPHI</name>
<gene>
    <name evidence="2" type="ORF">VJ786_04830</name>
</gene>
<dbReference type="EMBL" id="JAYLLN010000007">
    <property type="protein sequence ID" value="MEI5984222.1"/>
    <property type="molecule type" value="Genomic_DNA"/>
</dbReference>
<feature type="signal peptide" evidence="1">
    <location>
        <begin position="1"/>
        <end position="19"/>
    </location>
</feature>